<evidence type="ECO:0000256" key="3">
    <source>
        <dbReference type="ARBA" id="ARBA00023306"/>
    </source>
</evidence>
<keyword evidence="1" id="KW-0132">Cell division</keyword>
<dbReference type="InterPro" id="IPR006671">
    <property type="entry name" value="Cyclin_N"/>
</dbReference>
<dbReference type="SMART" id="SM00385">
    <property type="entry name" value="CYCLIN"/>
    <property type="match status" value="2"/>
</dbReference>
<name>A0A2A2L601_9BILA</name>
<organism evidence="7 8">
    <name type="scientific">Diploscapter pachys</name>
    <dbReference type="NCBI Taxonomy" id="2018661"/>
    <lineage>
        <taxon>Eukaryota</taxon>
        <taxon>Metazoa</taxon>
        <taxon>Ecdysozoa</taxon>
        <taxon>Nematoda</taxon>
        <taxon>Chromadorea</taxon>
        <taxon>Rhabditida</taxon>
        <taxon>Rhabditina</taxon>
        <taxon>Rhabditomorpha</taxon>
        <taxon>Rhabditoidea</taxon>
        <taxon>Rhabditidae</taxon>
        <taxon>Diploscapter</taxon>
    </lineage>
</organism>
<dbReference type="FunFam" id="1.10.472.10:FF:000001">
    <property type="entry name" value="G2/mitotic-specific cyclin"/>
    <property type="match status" value="1"/>
</dbReference>
<evidence type="ECO:0000313" key="8">
    <source>
        <dbReference type="Proteomes" id="UP000218231"/>
    </source>
</evidence>
<feature type="domain" description="Cyclin C-terminal" evidence="6">
    <location>
        <begin position="319"/>
        <end position="441"/>
    </location>
</feature>
<reference evidence="7 8" key="1">
    <citation type="journal article" date="2017" name="Curr. Biol.">
        <title>Genome architecture and evolution of a unichromosomal asexual nematode.</title>
        <authorList>
            <person name="Fradin H."/>
            <person name="Zegar C."/>
            <person name="Gutwein M."/>
            <person name="Lucas J."/>
            <person name="Kovtun M."/>
            <person name="Corcoran D."/>
            <person name="Baugh L.R."/>
            <person name="Kiontke K."/>
            <person name="Gunsalus K."/>
            <person name="Fitch D.H."/>
            <person name="Piano F."/>
        </authorList>
    </citation>
    <scope>NUCLEOTIDE SEQUENCE [LARGE SCALE GENOMIC DNA]</scope>
    <source>
        <strain evidence="7">PF1309</strain>
    </source>
</reference>
<evidence type="ECO:0000256" key="1">
    <source>
        <dbReference type="ARBA" id="ARBA00022618"/>
    </source>
</evidence>
<dbReference type="InterPro" id="IPR004367">
    <property type="entry name" value="Cyclin_C-dom"/>
</dbReference>
<dbReference type="Gene3D" id="1.10.472.10">
    <property type="entry name" value="Cyclin-like"/>
    <property type="match status" value="2"/>
</dbReference>
<sequence length="458" mass="52382">MMLRSRSNNAMNIAANQPKGMPNLLIECNQSFQRNDVLKTLALTTNSFISMLPQDAFSFSPSLPLFKQTRALFAEGGVNVHIKRTKKPTEEDTINEPKAKRAALSDLSNAISNVLIDSTKKILPFDKSVPVPTRRASKRLSNVKEEIKKELEGEIAVEANGQPVENPFPSYNYDKEQATDLLSFSEFAFDIFCYFRSRESEFAVGNYLKRQPQLNHDARATLVDWMVEIQETFELNHETLYLGVKLVDIYCDKVKVVIEKDNLQLIACAAMLVASKFDERSPPLIDDFIYIAGQIFSREDMMQMEMELLDVVDFDLGAPLSYSYVRRYARVTKTDMATLTLSRYILETSLMFFDLNRMSESLLASAAFMLASSMKNSESVAEWSPVLHKYTGYTRKDVEPVMWMVNHMMHVSRQQKFRKNNTVYSKYSHEVFFEVALTPFLIDKFVPSAPIQVPCLKL</sequence>
<dbReference type="SMART" id="SM01332">
    <property type="entry name" value="Cyclin_C"/>
    <property type="match status" value="1"/>
</dbReference>
<dbReference type="OrthoDB" id="5590282at2759"/>
<evidence type="ECO:0000259" key="6">
    <source>
        <dbReference type="SMART" id="SM01332"/>
    </source>
</evidence>
<dbReference type="Pfam" id="PF00134">
    <property type="entry name" value="Cyclin_N"/>
    <property type="match status" value="1"/>
</dbReference>
<protein>
    <submittedName>
        <fullName evidence="7">Uncharacterized protein</fullName>
    </submittedName>
</protein>
<dbReference type="InterPro" id="IPR013763">
    <property type="entry name" value="Cyclin-like_dom"/>
</dbReference>
<dbReference type="Proteomes" id="UP000218231">
    <property type="component" value="Unassembled WGS sequence"/>
</dbReference>
<comment type="similarity">
    <text evidence="4">Belongs to the cyclin family.</text>
</comment>
<dbReference type="EMBL" id="LIAE01007154">
    <property type="protein sequence ID" value="PAV81568.1"/>
    <property type="molecule type" value="Genomic_DNA"/>
</dbReference>
<proteinExistence type="inferred from homology"/>
<dbReference type="Pfam" id="PF02984">
    <property type="entry name" value="Cyclin_C"/>
    <property type="match status" value="1"/>
</dbReference>
<dbReference type="GO" id="GO:0051301">
    <property type="term" value="P:cell division"/>
    <property type="evidence" value="ECO:0007669"/>
    <property type="project" value="UniProtKB-KW"/>
</dbReference>
<keyword evidence="8" id="KW-1185">Reference proteome</keyword>
<comment type="caution">
    <text evidence="7">The sequence shown here is derived from an EMBL/GenBank/DDBJ whole genome shotgun (WGS) entry which is preliminary data.</text>
</comment>
<evidence type="ECO:0000256" key="4">
    <source>
        <dbReference type="RuleBase" id="RU000383"/>
    </source>
</evidence>
<dbReference type="AlphaFoldDB" id="A0A2A2L601"/>
<accession>A0A2A2L601</accession>
<feature type="domain" description="Cyclin-like" evidence="5">
    <location>
        <begin position="323"/>
        <end position="410"/>
    </location>
</feature>
<dbReference type="PANTHER" id="PTHR10177">
    <property type="entry name" value="CYCLINS"/>
    <property type="match status" value="1"/>
</dbReference>
<feature type="domain" description="Cyclin-like" evidence="5">
    <location>
        <begin position="224"/>
        <end position="310"/>
    </location>
</feature>
<evidence type="ECO:0000313" key="7">
    <source>
        <dbReference type="EMBL" id="PAV81568.1"/>
    </source>
</evidence>
<dbReference type="InterPro" id="IPR036915">
    <property type="entry name" value="Cyclin-like_sf"/>
</dbReference>
<evidence type="ECO:0000256" key="2">
    <source>
        <dbReference type="ARBA" id="ARBA00023127"/>
    </source>
</evidence>
<gene>
    <name evidence="7" type="ORF">WR25_02772</name>
</gene>
<dbReference type="SUPFAM" id="SSF47954">
    <property type="entry name" value="Cyclin-like"/>
    <property type="match status" value="2"/>
</dbReference>
<evidence type="ECO:0000259" key="5">
    <source>
        <dbReference type="SMART" id="SM00385"/>
    </source>
</evidence>
<dbReference type="STRING" id="2018661.A0A2A2L601"/>
<keyword evidence="2 4" id="KW-0195">Cyclin</keyword>
<keyword evidence="3" id="KW-0131">Cell cycle</keyword>
<dbReference type="InterPro" id="IPR039361">
    <property type="entry name" value="Cyclin"/>
</dbReference>